<dbReference type="EMBL" id="JAODWD010000006">
    <property type="protein sequence ID" value="MCT7661629.1"/>
    <property type="molecule type" value="Genomic_DNA"/>
</dbReference>
<dbReference type="SMART" id="SM00855">
    <property type="entry name" value="PGAM"/>
    <property type="match status" value="1"/>
</dbReference>
<dbReference type="SUPFAM" id="SSF53254">
    <property type="entry name" value="Phosphoglycerate mutase-like"/>
    <property type="match status" value="1"/>
</dbReference>
<dbReference type="InterPro" id="IPR029033">
    <property type="entry name" value="His_PPase_superfam"/>
</dbReference>
<dbReference type="RefSeq" id="WP_260995671.1">
    <property type="nucleotide sequence ID" value="NZ_JAODWD010000006.1"/>
</dbReference>
<feature type="region of interest" description="Disordered" evidence="1">
    <location>
        <begin position="12"/>
        <end position="32"/>
    </location>
</feature>
<proteinExistence type="predicted"/>
<organism evidence="2 3">
    <name type="scientific">Mycobacterium deserti</name>
    <dbReference type="NCBI Taxonomy" id="2978347"/>
    <lineage>
        <taxon>Bacteria</taxon>
        <taxon>Bacillati</taxon>
        <taxon>Actinomycetota</taxon>
        <taxon>Actinomycetes</taxon>
        <taxon>Mycobacteriales</taxon>
        <taxon>Mycobacteriaceae</taxon>
        <taxon>Mycobacterium</taxon>
    </lineage>
</organism>
<dbReference type="Pfam" id="PF00300">
    <property type="entry name" value="His_Phos_1"/>
    <property type="match status" value="1"/>
</dbReference>
<dbReference type="Gene3D" id="3.40.50.1240">
    <property type="entry name" value="Phosphoglycerate mutase-like"/>
    <property type="match status" value="1"/>
</dbReference>
<gene>
    <name evidence="2" type="ORF">N4S67_24815</name>
</gene>
<evidence type="ECO:0000313" key="3">
    <source>
        <dbReference type="Proteomes" id="UP001206639"/>
    </source>
</evidence>
<sequence>MQLLIIRHALPLRSEPGQGSDPDLSEDGTEQAKRLPDALARFPISRLVSSPQRRAIQTAQPVADALGLPIDIDDRLAEYDRDLSHYTPVEEISKEDMARLASGNLPSGVDQPAFIARVKAGVDDIVKAAEREDTVAVFSHGGVINALIHDVMSTERLLCVQVDYAGITRLLWSSRQEAFFVAGVNATEHVWDLLPRNQQW</sequence>
<protein>
    <submittedName>
        <fullName evidence="2">Histidine phosphatase family protein</fullName>
    </submittedName>
</protein>
<dbReference type="Proteomes" id="UP001206639">
    <property type="component" value="Unassembled WGS sequence"/>
</dbReference>
<dbReference type="InterPro" id="IPR050275">
    <property type="entry name" value="PGM_Phosphatase"/>
</dbReference>
<name>A0ABT2MJD5_9MYCO</name>
<comment type="caution">
    <text evidence="2">The sequence shown here is derived from an EMBL/GenBank/DDBJ whole genome shotgun (WGS) entry which is preliminary data.</text>
</comment>
<dbReference type="InterPro" id="IPR013078">
    <property type="entry name" value="His_Pase_superF_clade-1"/>
</dbReference>
<accession>A0ABT2MJD5</accession>
<reference evidence="3" key="1">
    <citation type="submission" date="2023-07" db="EMBL/GenBank/DDBJ databases">
        <authorList>
            <person name="Deng Y."/>
            <person name="Zhang Y.-Q."/>
        </authorList>
    </citation>
    <scope>NUCLEOTIDE SEQUENCE [LARGE SCALE GENOMIC DNA]</scope>
    <source>
        <strain evidence="3">CPCC 205710</strain>
    </source>
</reference>
<dbReference type="PANTHER" id="PTHR48100:SF62">
    <property type="entry name" value="GLUCOSYL-3-PHOSPHOGLYCERATE PHOSPHATASE"/>
    <property type="match status" value="1"/>
</dbReference>
<evidence type="ECO:0000256" key="1">
    <source>
        <dbReference type="SAM" id="MobiDB-lite"/>
    </source>
</evidence>
<keyword evidence="3" id="KW-1185">Reference proteome</keyword>
<dbReference type="CDD" id="cd07067">
    <property type="entry name" value="HP_PGM_like"/>
    <property type="match status" value="1"/>
</dbReference>
<evidence type="ECO:0000313" key="2">
    <source>
        <dbReference type="EMBL" id="MCT7661629.1"/>
    </source>
</evidence>
<dbReference type="PANTHER" id="PTHR48100">
    <property type="entry name" value="BROAD-SPECIFICITY PHOSPHATASE YOR283W-RELATED"/>
    <property type="match status" value="1"/>
</dbReference>